<protein>
    <submittedName>
        <fullName evidence="1">Uncharacterized protein</fullName>
    </submittedName>
</protein>
<sequence length="72" mass="8507">MLEQNLSAYKCPQQFIQFKLGLRKAVSLQQSITFIFNNAENINDIERFLQKHAYCYTLNKRQGMLLVEPLRV</sequence>
<dbReference type="OrthoDB" id="6305596at2"/>
<evidence type="ECO:0000313" key="1">
    <source>
        <dbReference type="EMBL" id="ALS32556.1"/>
    </source>
</evidence>
<name>A0A0U2V404_9GAMM</name>
<dbReference type="Proteomes" id="UP000065261">
    <property type="component" value="Chromosome I"/>
</dbReference>
<organism evidence="1">
    <name type="scientific">Pseudoalteromonas translucida KMM 520</name>
    <dbReference type="NCBI Taxonomy" id="1315283"/>
    <lineage>
        <taxon>Bacteria</taxon>
        <taxon>Pseudomonadati</taxon>
        <taxon>Pseudomonadota</taxon>
        <taxon>Gammaproteobacteria</taxon>
        <taxon>Alteromonadales</taxon>
        <taxon>Pseudoalteromonadaceae</taxon>
        <taxon>Pseudoalteromonas</taxon>
    </lineage>
</organism>
<evidence type="ECO:0000313" key="2">
    <source>
        <dbReference type="Proteomes" id="UP000065261"/>
    </source>
</evidence>
<dbReference type="RefSeq" id="WP_058373021.1">
    <property type="nucleotide sequence ID" value="NZ_CP011034.1"/>
</dbReference>
<dbReference type="PATRIC" id="fig|1315283.4.peg.1150"/>
<accession>A0A0U2V404</accession>
<dbReference type="AlphaFoldDB" id="A0A0U2V404"/>
<dbReference type="KEGG" id="ptn:PTRA_a1327"/>
<proteinExistence type="predicted"/>
<reference evidence="1 2" key="1">
    <citation type="submission" date="2015-03" db="EMBL/GenBank/DDBJ databases">
        <authorList>
            <person name="Murphy D."/>
        </authorList>
    </citation>
    <scope>NUCLEOTIDE SEQUENCE [LARGE SCALE GENOMIC DNA]</scope>
    <source>
        <strain evidence="1 2">KMM 520</strain>
    </source>
</reference>
<gene>
    <name evidence="1" type="ORF">PTRA_a1327</name>
</gene>
<dbReference type="EMBL" id="CP011034">
    <property type="protein sequence ID" value="ALS32556.1"/>
    <property type="molecule type" value="Genomic_DNA"/>
</dbReference>